<comment type="catalytic activity">
    <reaction evidence="4">
        <text>N-terminal L-arginyl-[protein] + L-leucyl-tRNA(Leu) = N-terminal L-leucyl-L-arginyl-[protein] + tRNA(Leu) + H(+)</text>
        <dbReference type="Rhea" id="RHEA:50416"/>
        <dbReference type="Rhea" id="RHEA-COMP:9613"/>
        <dbReference type="Rhea" id="RHEA-COMP:9622"/>
        <dbReference type="Rhea" id="RHEA-COMP:12672"/>
        <dbReference type="Rhea" id="RHEA-COMP:12673"/>
        <dbReference type="ChEBI" id="CHEBI:15378"/>
        <dbReference type="ChEBI" id="CHEBI:64719"/>
        <dbReference type="ChEBI" id="CHEBI:78442"/>
        <dbReference type="ChEBI" id="CHEBI:78494"/>
        <dbReference type="ChEBI" id="CHEBI:133044"/>
        <dbReference type="EC" id="2.3.2.6"/>
    </reaction>
</comment>
<keyword evidence="7" id="KW-1185">Reference proteome</keyword>
<protein>
    <recommendedName>
        <fullName evidence="4">Leucyl/phenylalanyl-tRNA--protein transferase</fullName>
        <ecNumber evidence="4">2.3.2.6</ecNumber>
    </recommendedName>
    <alternativeName>
        <fullName evidence="4">L/F-transferase</fullName>
    </alternativeName>
    <alternativeName>
        <fullName evidence="4">Leucyltransferase</fullName>
    </alternativeName>
    <alternativeName>
        <fullName evidence="4">Phenyalanyltransferase</fullName>
    </alternativeName>
</protein>
<dbReference type="InterPro" id="IPR042203">
    <property type="entry name" value="Leu/Phe-tRNA_Trfase_C"/>
</dbReference>
<name>A0ABV3P1E5_9ACTN</name>
<evidence type="ECO:0000256" key="3">
    <source>
        <dbReference type="ARBA" id="ARBA00023315"/>
    </source>
</evidence>
<dbReference type="InterPro" id="IPR004616">
    <property type="entry name" value="Leu/Phe-tRNA_Trfase"/>
</dbReference>
<keyword evidence="2 4" id="KW-0808">Transferase</keyword>
<evidence type="ECO:0000256" key="5">
    <source>
        <dbReference type="SAM" id="MobiDB-lite"/>
    </source>
</evidence>
<comment type="catalytic activity">
    <reaction evidence="4">
        <text>N-terminal L-lysyl-[protein] + L-leucyl-tRNA(Leu) = N-terminal L-leucyl-L-lysyl-[protein] + tRNA(Leu) + H(+)</text>
        <dbReference type="Rhea" id="RHEA:12340"/>
        <dbReference type="Rhea" id="RHEA-COMP:9613"/>
        <dbReference type="Rhea" id="RHEA-COMP:9622"/>
        <dbReference type="Rhea" id="RHEA-COMP:12670"/>
        <dbReference type="Rhea" id="RHEA-COMP:12671"/>
        <dbReference type="ChEBI" id="CHEBI:15378"/>
        <dbReference type="ChEBI" id="CHEBI:65249"/>
        <dbReference type="ChEBI" id="CHEBI:78442"/>
        <dbReference type="ChEBI" id="CHEBI:78494"/>
        <dbReference type="ChEBI" id="CHEBI:133043"/>
        <dbReference type="EC" id="2.3.2.6"/>
    </reaction>
</comment>
<comment type="catalytic activity">
    <reaction evidence="4">
        <text>L-phenylalanyl-tRNA(Phe) + an N-terminal L-alpha-aminoacyl-[protein] = an N-terminal L-phenylalanyl-L-alpha-aminoacyl-[protein] + tRNA(Phe)</text>
        <dbReference type="Rhea" id="RHEA:43632"/>
        <dbReference type="Rhea" id="RHEA-COMP:9668"/>
        <dbReference type="Rhea" id="RHEA-COMP:9699"/>
        <dbReference type="Rhea" id="RHEA-COMP:10636"/>
        <dbReference type="Rhea" id="RHEA-COMP:10637"/>
        <dbReference type="ChEBI" id="CHEBI:78442"/>
        <dbReference type="ChEBI" id="CHEBI:78531"/>
        <dbReference type="ChEBI" id="CHEBI:78597"/>
        <dbReference type="ChEBI" id="CHEBI:83561"/>
        <dbReference type="EC" id="2.3.2.6"/>
    </reaction>
</comment>
<evidence type="ECO:0000313" key="7">
    <source>
        <dbReference type="Proteomes" id="UP001555826"/>
    </source>
</evidence>
<dbReference type="SUPFAM" id="SSF55729">
    <property type="entry name" value="Acyl-CoA N-acyltransferases (Nat)"/>
    <property type="match status" value="1"/>
</dbReference>
<dbReference type="Proteomes" id="UP001555826">
    <property type="component" value="Unassembled WGS sequence"/>
</dbReference>
<feature type="region of interest" description="Disordered" evidence="5">
    <location>
        <begin position="1"/>
        <end position="24"/>
    </location>
</feature>
<dbReference type="NCBIfam" id="TIGR00667">
    <property type="entry name" value="aat"/>
    <property type="match status" value="1"/>
</dbReference>
<dbReference type="Gene3D" id="3.40.630.70">
    <property type="entry name" value="Leucyl/phenylalanyl-tRNA-protein transferase, C-terminal domain"/>
    <property type="match status" value="1"/>
</dbReference>
<gene>
    <name evidence="4 6" type="primary">aat</name>
    <name evidence="6" type="ORF">AB1207_01585</name>
</gene>
<comment type="caution">
    <text evidence="6">The sequence shown here is derived from an EMBL/GenBank/DDBJ whole genome shotgun (WGS) entry which is preliminary data.</text>
</comment>
<dbReference type="Gene3D" id="3.30.70.3550">
    <property type="entry name" value="Leucyl/phenylalanyl-tRNA-protein transferase, N-terminal domain"/>
    <property type="match status" value="1"/>
</dbReference>
<keyword evidence="1 4" id="KW-0963">Cytoplasm</keyword>
<dbReference type="PANTHER" id="PTHR30098:SF2">
    <property type="entry name" value="LEUCYL_PHENYLALANYL-TRNA--PROTEIN TRANSFERASE"/>
    <property type="match status" value="1"/>
</dbReference>
<dbReference type="EC" id="2.3.2.6" evidence="4"/>
<feature type="compositionally biased region" description="Basic and acidic residues" evidence="5">
    <location>
        <begin position="267"/>
        <end position="277"/>
    </location>
</feature>
<feature type="region of interest" description="Disordered" evidence="5">
    <location>
        <begin position="250"/>
        <end position="277"/>
    </location>
</feature>
<keyword evidence="3 4" id="KW-0012">Acyltransferase</keyword>
<dbReference type="Pfam" id="PF03588">
    <property type="entry name" value="Leu_Phe_trans"/>
    <property type="match status" value="1"/>
</dbReference>
<evidence type="ECO:0000256" key="1">
    <source>
        <dbReference type="ARBA" id="ARBA00022490"/>
    </source>
</evidence>
<dbReference type="GO" id="GO:0008914">
    <property type="term" value="F:leucyl-tRNA--protein transferase activity"/>
    <property type="evidence" value="ECO:0007669"/>
    <property type="project" value="UniProtKB-EC"/>
</dbReference>
<evidence type="ECO:0000313" key="6">
    <source>
        <dbReference type="EMBL" id="MEW9263428.1"/>
    </source>
</evidence>
<comment type="function">
    <text evidence="4">Functions in the N-end rule pathway of protein degradation where it conjugates Leu, Phe and, less efficiently, Met from aminoacyl-tRNAs to the N-termini of proteins containing an N-terminal arginine or lysine.</text>
</comment>
<dbReference type="PANTHER" id="PTHR30098">
    <property type="entry name" value="LEUCYL/PHENYLALANYL-TRNA--PROTEIN TRANSFERASE"/>
    <property type="match status" value="1"/>
</dbReference>
<comment type="subcellular location">
    <subcellularLocation>
        <location evidence="4">Cytoplasm</location>
    </subcellularLocation>
</comment>
<dbReference type="InterPro" id="IPR016181">
    <property type="entry name" value="Acyl_CoA_acyltransferase"/>
</dbReference>
<evidence type="ECO:0000256" key="2">
    <source>
        <dbReference type="ARBA" id="ARBA00022679"/>
    </source>
</evidence>
<evidence type="ECO:0000256" key="4">
    <source>
        <dbReference type="HAMAP-Rule" id="MF_00688"/>
    </source>
</evidence>
<comment type="similarity">
    <text evidence="4">Belongs to the L/F-transferase family.</text>
</comment>
<dbReference type="RefSeq" id="WP_367636012.1">
    <property type="nucleotide sequence ID" value="NZ_JBFNQN010000001.1"/>
</dbReference>
<organism evidence="6 7">
    <name type="scientific">Kineococcus endophyticus</name>
    <dbReference type="NCBI Taxonomy" id="1181883"/>
    <lineage>
        <taxon>Bacteria</taxon>
        <taxon>Bacillati</taxon>
        <taxon>Actinomycetota</taxon>
        <taxon>Actinomycetes</taxon>
        <taxon>Kineosporiales</taxon>
        <taxon>Kineosporiaceae</taxon>
        <taxon>Kineococcus</taxon>
    </lineage>
</organism>
<reference evidence="6 7" key="1">
    <citation type="submission" date="2024-07" db="EMBL/GenBank/DDBJ databases">
        <authorList>
            <person name="Thanompreechachai J."/>
            <person name="Duangmal K."/>
        </authorList>
    </citation>
    <scope>NUCLEOTIDE SEQUENCE [LARGE SCALE GENOMIC DNA]</scope>
    <source>
        <strain evidence="6 7">KCTC 19886</strain>
    </source>
</reference>
<dbReference type="InterPro" id="IPR042221">
    <property type="entry name" value="Leu/Phe-tRNA_Trfase_N"/>
</dbReference>
<proteinExistence type="inferred from homology"/>
<accession>A0ABV3P1E5</accession>
<sequence length="277" mass="29463">MTPSADRASGRPAPAPSPGTGAARVWALAPPREPVGRQRFDVGRSRFAFGDVAVEEGEDLVAAGGDLQPATVLEAYRSGLFPMGLGGGGRGPLGWWSPDPRGVLVPERVHVSRSLRRSLRTFEVRLDTAFDDVVAGCADPSRQGAWITEDVARAYGRLHRLGWAHSVEVWRDGQLVGGLYGISLGGLFAAESKFHRVTDASKAAVVALAEVMTSDGVSGRLVDVQWRTEHLATLGVQEVSRGAYLSALGTALSRPEPRPLRPAGPARPDRPNDYDGG</sequence>
<dbReference type="EMBL" id="JBFNQN010000001">
    <property type="protein sequence ID" value="MEW9263428.1"/>
    <property type="molecule type" value="Genomic_DNA"/>
</dbReference>
<dbReference type="HAMAP" id="MF_00688">
    <property type="entry name" value="Leu_Phe_trans"/>
    <property type="match status" value="1"/>
</dbReference>